<keyword evidence="11 16" id="KW-0472">Membrane</keyword>
<dbReference type="Proteomes" id="UP000197138">
    <property type="component" value="Unassembled WGS sequence"/>
</dbReference>
<evidence type="ECO:0000256" key="7">
    <source>
        <dbReference type="ARBA" id="ARBA00022741"/>
    </source>
</evidence>
<name>A0A218X2U0_PUNGR</name>
<dbReference type="EMBL" id="MTKT01002492">
    <property type="protein sequence ID" value="OWM78791.1"/>
    <property type="molecule type" value="Genomic_DNA"/>
</dbReference>
<evidence type="ECO:0000259" key="18">
    <source>
        <dbReference type="PROSITE" id="PS50011"/>
    </source>
</evidence>
<dbReference type="PROSITE" id="PS00108">
    <property type="entry name" value="PROTEIN_KINASE_ST"/>
    <property type="match status" value="1"/>
</dbReference>
<dbReference type="Pfam" id="PF07714">
    <property type="entry name" value="PK_Tyr_Ser-Thr"/>
    <property type="match status" value="1"/>
</dbReference>
<comment type="catalytic activity">
    <reaction evidence="15">
        <text>L-threonyl-[protein] + ATP = O-phospho-L-threonyl-[protein] + ADP + H(+)</text>
        <dbReference type="Rhea" id="RHEA:46608"/>
        <dbReference type="Rhea" id="RHEA-COMP:11060"/>
        <dbReference type="Rhea" id="RHEA-COMP:11605"/>
        <dbReference type="ChEBI" id="CHEBI:15378"/>
        <dbReference type="ChEBI" id="CHEBI:30013"/>
        <dbReference type="ChEBI" id="CHEBI:30616"/>
        <dbReference type="ChEBI" id="CHEBI:61977"/>
        <dbReference type="ChEBI" id="CHEBI:456216"/>
    </reaction>
</comment>
<keyword evidence="3" id="KW-0597">Phosphoprotein</keyword>
<dbReference type="CDD" id="cd14066">
    <property type="entry name" value="STKc_IRAK"/>
    <property type="match status" value="1"/>
</dbReference>
<organism evidence="19 20">
    <name type="scientific">Punica granatum</name>
    <name type="common">Pomegranate</name>
    <dbReference type="NCBI Taxonomy" id="22663"/>
    <lineage>
        <taxon>Eukaryota</taxon>
        <taxon>Viridiplantae</taxon>
        <taxon>Streptophyta</taxon>
        <taxon>Embryophyta</taxon>
        <taxon>Tracheophyta</taxon>
        <taxon>Spermatophyta</taxon>
        <taxon>Magnoliopsida</taxon>
        <taxon>eudicotyledons</taxon>
        <taxon>Gunneridae</taxon>
        <taxon>Pentapetalae</taxon>
        <taxon>rosids</taxon>
        <taxon>malvids</taxon>
        <taxon>Myrtales</taxon>
        <taxon>Lythraceae</taxon>
        <taxon>Punica</taxon>
    </lineage>
</organism>
<dbReference type="InterPro" id="IPR025287">
    <property type="entry name" value="WAK_GUB"/>
</dbReference>
<evidence type="ECO:0000256" key="9">
    <source>
        <dbReference type="ARBA" id="ARBA00022840"/>
    </source>
</evidence>
<dbReference type="SUPFAM" id="SSF56112">
    <property type="entry name" value="Protein kinase-like (PK-like)"/>
    <property type="match status" value="1"/>
</dbReference>
<keyword evidence="10 16" id="KW-1133">Transmembrane helix</keyword>
<evidence type="ECO:0000256" key="17">
    <source>
        <dbReference type="SAM" id="SignalP"/>
    </source>
</evidence>
<accession>A0A218X2U0</accession>
<feature type="transmembrane region" description="Helical" evidence="16">
    <location>
        <begin position="333"/>
        <end position="354"/>
    </location>
</feature>
<evidence type="ECO:0000313" key="19">
    <source>
        <dbReference type="EMBL" id="OWM78791.1"/>
    </source>
</evidence>
<proteinExistence type="predicted"/>
<feature type="chain" id="PRO_5013188549" description="Protein kinase domain-containing protein" evidence="17">
    <location>
        <begin position="23"/>
        <end position="739"/>
    </location>
</feature>
<dbReference type="GO" id="GO:0005509">
    <property type="term" value="F:calcium ion binding"/>
    <property type="evidence" value="ECO:0007669"/>
    <property type="project" value="InterPro"/>
</dbReference>
<dbReference type="Gene3D" id="3.30.200.20">
    <property type="entry name" value="Phosphorylase Kinase, domain 1"/>
    <property type="match status" value="1"/>
</dbReference>
<evidence type="ECO:0000313" key="20">
    <source>
        <dbReference type="Proteomes" id="UP000197138"/>
    </source>
</evidence>
<dbReference type="GO" id="GO:0030247">
    <property type="term" value="F:polysaccharide binding"/>
    <property type="evidence" value="ECO:0007669"/>
    <property type="project" value="InterPro"/>
</dbReference>
<dbReference type="SMART" id="SM00220">
    <property type="entry name" value="S_TKc"/>
    <property type="match status" value="1"/>
</dbReference>
<evidence type="ECO:0000256" key="16">
    <source>
        <dbReference type="SAM" id="Phobius"/>
    </source>
</evidence>
<evidence type="ECO:0000256" key="4">
    <source>
        <dbReference type="ARBA" id="ARBA00022679"/>
    </source>
</evidence>
<evidence type="ECO:0000256" key="2">
    <source>
        <dbReference type="ARBA" id="ARBA00022527"/>
    </source>
</evidence>
<keyword evidence="4" id="KW-0808">Transferase</keyword>
<evidence type="ECO:0000256" key="5">
    <source>
        <dbReference type="ARBA" id="ARBA00022692"/>
    </source>
</evidence>
<feature type="domain" description="Protein kinase" evidence="18">
    <location>
        <begin position="408"/>
        <end position="689"/>
    </location>
</feature>
<dbReference type="InterPro" id="IPR045274">
    <property type="entry name" value="WAK-like"/>
</dbReference>
<dbReference type="InterPro" id="IPR000719">
    <property type="entry name" value="Prot_kinase_dom"/>
</dbReference>
<dbReference type="InterPro" id="IPR011009">
    <property type="entry name" value="Kinase-like_dom_sf"/>
</dbReference>
<dbReference type="Gene3D" id="2.10.25.10">
    <property type="entry name" value="Laminin"/>
    <property type="match status" value="1"/>
</dbReference>
<keyword evidence="9" id="KW-0067">ATP-binding</keyword>
<comment type="caution">
    <text evidence="19">The sequence shown here is derived from an EMBL/GenBank/DDBJ whole genome shotgun (WGS) entry which is preliminary data.</text>
</comment>
<evidence type="ECO:0000256" key="3">
    <source>
        <dbReference type="ARBA" id="ARBA00022553"/>
    </source>
</evidence>
<evidence type="ECO:0000256" key="14">
    <source>
        <dbReference type="ARBA" id="ARBA00047558"/>
    </source>
</evidence>
<dbReference type="CDD" id="cd00054">
    <property type="entry name" value="EGF_CA"/>
    <property type="match status" value="1"/>
</dbReference>
<keyword evidence="5 16" id="KW-0812">Transmembrane</keyword>
<dbReference type="FunFam" id="1.10.510.10:FF:000084">
    <property type="entry name" value="Wall-associated receptor kinase 2"/>
    <property type="match status" value="1"/>
</dbReference>
<protein>
    <recommendedName>
        <fullName evidence="18">Protein kinase domain-containing protein</fullName>
    </recommendedName>
</protein>
<evidence type="ECO:0000256" key="6">
    <source>
        <dbReference type="ARBA" id="ARBA00022729"/>
    </source>
</evidence>
<dbReference type="FunFam" id="3.30.200.20:FF:000043">
    <property type="entry name" value="Wall-associated receptor kinase 2"/>
    <property type="match status" value="1"/>
</dbReference>
<dbReference type="Pfam" id="PF13947">
    <property type="entry name" value="GUB_WAK_bind"/>
    <property type="match status" value="1"/>
</dbReference>
<keyword evidence="2" id="KW-0723">Serine/threonine-protein kinase</keyword>
<feature type="signal peptide" evidence="17">
    <location>
        <begin position="1"/>
        <end position="22"/>
    </location>
</feature>
<evidence type="ECO:0000256" key="12">
    <source>
        <dbReference type="ARBA" id="ARBA00023157"/>
    </source>
</evidence>
<comment type="catalytic activity">
    <reaction evidence="14">
        <text>L-seryl-[protein] + ATP = O-phospho-L-seryl-[protein] + ADP + H(+)</text>
        <dbReference type="Rhea" id="RHEA:17989"/>
        <dbReference type="Rhea" id="RHEA-COMP:9863"/>
        <dbReference type="Rhea" id="RHEA-COMP:11604"/>
        <dbReference type="ChEBI" id="CHEBI:15378"/>
        <dbReference type="ChEBI" id="CHEBI:29999"/>
        <dbReference type="ChEBI" id="CHEBI:30616"/>
        <dbReference type="ChEBI" id="CHEBI:83421"/>
        <dbReference type="ChEBI" id="CHEBI:456216"/>
    </reaction>
</comment>
<reference evidence="20" key="1">
    <citation type="journal article" date="2017" name="Plant J.">
        <title>The pomegranate (Punica granatum L.) genome and the genomics of punicalagin biosynthesis.</title>
        <authorList>
            <person name="Qin G."/>
            <person name="Xu C."/>
            <person name="Ming R."/>
            <person name="Tang H."/>
            <person name="Guyot R."/>
            <person name="Kramer E.M."/>
            <person name="Hu Y."/>
            <person name="Yi X."/>
            <person name="Qi Y."/>
            <person name="Xu X."/>
            <person name="Gao Z."/>
            <person name="Pan H."/>
            <person name="Jian J."/>
            <person name="Tian Y."/>
            <person name="Yue Z."/>
            <person name="Xu Y."/>
        </authorList>
    </citation>
    <scope>NUCLEOTIDE SEQUENCE [LARGE SCALE GENOMIC DNA]</scope>
    <source>
        <strain evidence="20">cv. Dabenzi</strain>
    </source>
</reference>
<dbReference type="InterPro" id="IPR001245">
    <property type="entry name" value="Ser-Thr/Tyr_kinase_cat_dom"/>
</dbReference>
<dbReference type="GO" id="GO:0004674">
    <property type="term" value="F:protein serine/threonine kinase activity"/>
    <property type="evidence" value="ECO:0007669"/>
    <property type="project" value="UniProtKB-KW"/>
</dbReference>
<sequence>MIPKLMFQILLLLGSIKAQGQAATDQLAKTGCQQKCGNVTIPFPFGIGPAGCFLDDWYEVACPNGTNTPRLKKLELQVLNITLPFYYGPGGDAMITVNFPVIYSRDCSRNQTRESVMLEGSSFVIAQDRNIFAAVGCSRVALIENTKSAVVGCKLSECSSRADGTSIRPNSDCSGLGCCQTTTTFGLQSFNVSFRKDEAASGAVEGCSYAALVDRAEFSPSRMHALEQEGYVPAVLQWGVANTTHFGINLLHDSRRGYGHYYCSSRSMSDSYIVMPFMQCFCYPGYDGNPYLGNGCQDVNECEDHDILKNCHGKCVNTKGDYKCVDGSRAVKLAMMVIGGFIGALLFLLSMRWLRRAIRRRKKMKLKQKFFKQNGGLLLQQQLSSPEGNVEKSKLFDSKKLERATDNFNENRILGQGGQGTVYKGMLMDGKIVAIKKSKVLDEGNVEQFINEVFILSQINHRNVVKLLGCCLETEVPLLVYEFIPNGTLYQYLHDPNEEFPVPWDVRLRIATEVAGALSYLHSAASIPIYHRDIKSTNILLDEKYRAKIADFGTSRSVALDQTHVTTLVQGTFGYLDPEYFQSSQFTDKSDVYSFGVVLVELVTGQKPISSLRAQEGRSLATYFIISMEEDRLFDILDPQVLNEGKKDEIITVAHLAMRCLNLNGRKRPTMKEVAMELEAIKRPSHPSDEQQINRERQATFEIDGVEAHDVAFRSAEFEAGDGISSMTDVYPLLSSDTW</sequence>
<gene>
    <name evidence="19" type="ORF">CDL15_Pgr002962</name>
</gene>
<evidence type="ECO:0000256" key="10">
    <source>
        <dbReference type="ARBA" id="ARBA00022989"/>
    </source>
</evidence>
<dbReference type="InterPro" id="IPR018097">
    <property type="entry name" value="EGF_Ca-bd_CS"/>
</dbReference>
<dbReference type="PANTHER" id="PTHR27005:SF526">
    <property type="entry name" value="WALL ASSOCIATED KINASE-LIKE PROTEIN"/>
    <property type="match status" value="1"/>
</dbReference>
<dbReference type="GO" id="GO:0005524">
    <property type="term" value="F:ATP binding"/>
    <property type="evidence" value="ECO:0007669"/>
    <property type="project" value="UniProtKB-KW"/>
</dbReference>
<keyword evidence="8" id="KW-0418">Kinase</keyword>
<evidence type="ECO:0000256" key="15">
    <source>
        <dbReference type="ARBA" id="ARBA00047951"/>
    </source>
</evidence>
<comment type="subcellular location">
    <subcellularLocation>
        <location evidence="1">Membrane</location>
        <topology evidence="1">Single-pass type I membrane protein</topology>
    </subcellularLocation>
</comment>
<evidence type="ECO:0000256" key="8">
    <source>
        <dbReference type="ARBA" id="ARBA00022777"/>
    </source>
</evidence>
<evidence type="ECO:0000256" key="11">
    <source>
        <dbReference type="ARBA" id="ARBA00023136"/>
    </source>
</evidence>
<dbReference type="AlphaFoldDB" id="A0A218X2U0"/>
<keyword evidence="7" id="KW-0547">Nucleotide-binding</keyword>
<dbReference type="PROSITE" id="PS50011">
    <property type="entry name" value="PROTEIN_KINASE_DOM"/>
    <property type="match status" value="1"/>
</dbReference>
<dbReference type="PROSITE" id="PS01187">
    <property type="entry name" value="EGF_CA"/>
    <property type="match status" value="1"/>
</dbReference>
<dbReference type="GO" id="GO:0007166">
    <property type="term" value="P:cell surface receptor signaling pathway"/>
    <property type="evidence" value="ECO:0007669"/>
    <property type="project" value="InterPro"/>
</dbReference>
<dbReference type="Gene3D" id="1.10.510.10">
    <property type="entry name" value="Transferase(Phosphotransferase) domain 1"/>
    <property type="match status" value="1"/>
</dbReference>
<keyword evidence="13" id="KW-0325">Glycoprotein</keyword>
<evidence type="ECO:0000256" key="1">
    <source>
        <dbReference type="ARBA" id="ARBA00004479"/>
    </source>
</evidence>
<dbReference type="InterPro" id="IPR008271">
    <property type="entry name" value="Ser/Thr_kinase_AS"/>
</dbReference>
<keyword evidence="12" id="KW-1015">Disulfide bond</keyword>
<dbReference type="GO" id="GO:0005886">
    <property type="term" value="C:plasma membrane"/>
    <property type="evidence" value="ECO:0007669"/>
    <property type="project" value="TreeGrafter"/>
</dbReference>
<dbReference type="PANTHER" id="PTHR27005">
    <property type="entry name" value="WALL-ASSOCIATED RECEPTOR KINASE-LIKE 21"/>
    <property type="match status" value="1"/>
</dbReference>
<keyword evidence="6 17" id="KW-0732">Signal</keyword>
<evidence type="ECO:0000256" key="13">
    <source>
        <dbReference type="ARBA" id="ARBA00023180"/>
    </source>
</evidence>